<dbReference type="Gene3D" id="3.40.50.300">
    <property type="entry name" value="P-loop containing nucleotide triphosphate hydrolases"/>
    <property type="match status" value="2"/>
</dbReference>
<dbReference type="SUPFAM" id="SSF52540">
    <property type="entry name" value="P-loop containing nucleoside triphosphate hydrolases"/>
    <property type="match status" value="1"/>
</dbReference>
<dbReference type="AlphaFoldDB" id="A0A4S4FRQ0"/>
<dbReference type="GO" id="GO:0016887">
    <property type="term" value="F:ATP hydrolysis activity"/>
    <property type="evidence" value="ECO:0007669"/>
    <property type="project" value="InterPro"/>
</dbReference>
<comment type="caution">
    <text evidence="5">The sequence shown here is derived from an EMBL/GenBank/DDBJ whole genome shotgun (WGS) entry which is preliminary data.</text>
</comment>
<evidence type="ECO:0000313" key="6">
    <source>
        <dbReference type="Proteomes" id="UP000309133"/>
    </source>
</evidence>
<protein>
    <recommendedName>
        <fullName evidence="3">Nuclease SbcCD subunit C</fullName>
    </recommendedName>
</protein>
<dbReference type="GO" id="GO:0006302">
    <property type="term" value="P:double-strand break repair"/>
    <property type="evidence" value="ECO:0007669"/>
    <property type="project" value="InterPro"/>
</dbReference>
<dbReference type="OrthoDB" id="9795626at2"/>
<dbReference type="PANTHER" id="PTHR32114">
    <property type="entry name" value="ABC TRANSPORTER ABCH.3"/>
    <property type="match status" value="1"/>
</dbReference>
<dbReference type="Pfam" id="PF13558">
    <property type="entry name" value="SbcC_Walker_B"/>
    <property type="match status" value="1"/>
</dbReference>
<dbReference type="Pfam" id="PF13476">
    <property type="entry name" value="AAA_23"/>
    <property type="match status" value="1"/>
</dbReference>
<dbReference type="RefSeq" id="WP_136426115.1">
    <property type="nucleotide sequence ID" value="NZ_SSSM01000001.1"/>
</dbReference>
<reference evidence="5 6" key="1">
    <citation type="submission" date="2019-04" db="EMBL/GenBank/DDBJ databases">
        <authorList>
            <person name="Jiang L."/>
        </authorList>
    </citation>
    <scope>NUCLEOTIDE SEQUENCE [LARGE SCALE GENOMIC DNA]</scope>
    <source>
        <strain evidence="5 6">YIM 131853</strain>
    </source>
</reference>
<name>A0A4S4FRQ0_9MICO</name>
<keyword evidence="6" id="KW-1185">Reference proteome</keyword>
<comment type="subunit">
    <text evidence="2">Heterodimer of SbcC and SbcD.</text>
</comment>
<evidence type="ECO:0000313" key="5">
    <source>
        <dbReference type="EMBL" id="THG33333.1"/>
    </source>
</evidence>
<dbReference type="Proteomes" id="UP000309133">
    <property type="component" value="Unassembled WGS sequence"/>
</dbReference>
<sequence>MRINRVELAGFGPFRGVQKLDFDAFRDDGIFLIEGRTGAGKSSILDAICFALYGSAPRYEKTEAHLRSDHCGPDDPTYVTLEFTAGEHRYLVTRSPEYERPKKRGAGTTKTPASAELFIQRDGEWVGVAARAVDVGNELDTVVGLRKDQFLQVILLAQNRFQRFLQAGNDDRQAVLRSLFGTRRFEEYEQELTVRSKALQAELETSAEFVRREAARAARLAEPDGSLDLPTEVGDAWFAELSGILDAELADAAQKASDSDLAFTTADSALRAAELLAGRHRRREAAAAAALELEALRPTISSARAEHDAAVRASTVWPYVERSRATRSAADRAVAAEQTARLAFDELCRGLAAVPDPRALRHALSDEMGALRAVLADEQGLPGLRGALDAQRSAIAALEVTLQADALLLHDLPLRLETIDFDLIAVRNRAATRPAADAQVARLDAAHAASARVTALETDLRQLQDREALAGTQLSGLHRAHADLLARRWAGHAAELAANLAPGEACVVCGSLEHPAPAALDADAVSAEDLARSERLVAEATASLAAASAAVRDGSELLAVERTRAGEVPLDELAAQLESARSTQRACLAAVADVRRLEGESAAVRRELDDAKTLQGQRASDLQKAQLAAASTAARLDDTIARLQAARGNDPSIAAKLERLRGQHDAAVALIESITAVDDARTAALDASQQLTAALAEKGFGSEDDVDAAHRTDRQIALLADQVRSFDAAEAATSAALSDPELVDLPEQTESIADLGTAKRVAGQQRDMALAAHAAVSGRRDQLASLIDELSAEQADTAELRAQYDQVRELAAVVQGNEPNSMRMRLETYVLAAELEEIVSAANVRLRTMTSGRYALEHDDSRQYRNTRSGLGLSILDQHTGRARATHSLSGGETFLASLALALGLAEVVSSQAGGITLDTLFVDEGFGSLDEDTLGIAMSTLDSLRSGGRTIGLISHVNTMKEQIPAKVRIRVTDDGSSEVVQDALSAVGSLGG</sequence>
<dbReference type="EMBL" id="SSSM01000001">
    <property type="protein sequence ID" value="THG33333.1"/>
    <property type="molecule type" value="Genomic_DNA"/>
</dbReference>
<dbReference type="InterPro" id="IPR027417">
    <property type="entry name" value="P-loop_NTPase"/>
</dbReference>
<gene>
    <name evidence="5" type="ORF">E6C64_02980</name>
</gene>
<dbReference type="PANTHER" id="PTHR32114:SF2">
    <property type="entry name" value="ABC TRANSPORTER ABCH.3"/>
    <property type="match status" value="1"/>
</dbReference>
<organism evidence="5 6">
    <name type="scientific">Naasia lichenicola</name>
    <dbReference type="NCBI Taxonomy" id="2565933"/>
    <lineage>
        <taxon>Bacteria</taxon>
        <taxon>Bacillati</taxon>
        <taxon>Actinomycetota</taxon>
        <taxon>Actinomycetes</taxon>
        <taxon>Micrococcales</taxon>
        <taxon>Microbacteriaceae</taxon>
        <taxon>Naasia</taxon>
    </lineage>
</organism>
<evidence type="ECO:0000256" key="1">
    <source>
        <dbReference type="ARBA" id="ARBA00006930"/>
    </source>
</evidence>
<proteinExistence type="inferred from homology"/>
<evidence type="ECO:0000259" key="4">
    <source>
        <dbReference type="Pfam" id="PF13476"/>
    </source>
</evidence>
<comment type="similarity">
    <text evidence="1">Belongs to the SMC family. SbcC subfamily.</text>
</comment>
<evidence type="ECO:0000256" key="3">
    <source>
        <dbReference type="ARBA" id="ARBA00013368"/>
    </source>
</evidence>
<feature type="domain" description="Rad50/SbcC-type AAA" evidence="4">
    <location>
        <begin position="5"/>
        <end position="195"/>
    </location>
</feature>
<evidence type="ECO:0000256" key="2">
    <source>
        <dbReference type="ARBA" id="ARBA00011322"/>
    </source>
</evidence>
<accession>A0A4S4FRQ0</accession>
<dbReference type="InterPro" id="IPR038729">
    <property type="entry name" value="Rad50/SbcC_AAA"/>
</dbReference>